<dbReference type="HOGENOM" id="CLU_089475_6_3_10"/>
<gene>
    <name evidence="2 3" type="primary">rbfA</name>
    <name evidence="3" type="ordered locus">IALB_0640</name>
</gene>
<dbReference type="AlphaFoldDB" id="I0AH95"/>
<proteinExistence type="inferred from homology"/>
<organism evidence="3 4">
    <name type="scientific">Ignavibacterium album (strain DSM 19864 / JCM 16511 / NBRC 101810 / Mat9-16)</name>
    <dbReference type="NCBI Taxonomy" id="945713"/>
    <lineage>
        <taxon>Bacteria</taxon>
        <taxon>Pseudomonadati</taxon>
        <taxon>Ignavibacteriota</taxon>
        <taxon>Ignavibacteria</taxon>
        <taxon>Ignavibacteriales</taxon>
        <taxon>Ignavibacteriaceae</taxon>
        <taxon>Ignavibacterium</taxon>
    </lineage>
</organism>
<dbReference type="InterPro" id="IPR015946">
    <property type="entry name" value="KH_dom-like_a/b"/>
</dbReference>
<keyword evidence="2" id="KW-0963">Cytoplasm</keyword>
<comment type="function">
    <text evidence="2">One of several proteins that assist in the late maturation steps of the functional core of the 30S ribosomal subunit. Associates with free 30S ribosomal subunits (but not with 30S subunits that are part of 70S ribosomes or polysomes). Required for efficient processing of 16S rRNA. May interact with the 5'-terminal helix region of 16S rRNA.</text>
</comment>
<keyword evidence="4" id="KW-1185">Reference proteome</keyword>
<dbReference type="Pfam" id="PF02033">
    <property type="entry name" value="RBFA"/>
    <property type="match status" value="1"/>
</dbReference>
<name>I0AH95_IGNAJ</name>
<dbReference type="PATRIC" id="fig|945713.3.peg.641"/>
<dbReference type="GO" id="GO:0005829">
    <property type="term" value="C:cytosol"/>
    <property type="evidence" value="ECO:0007669"/>
    <property type="project" value="TreeGrafter"/>
</dbReference>
<dbReference type="GO" id="GO:0030490">
    <property type="term" value="P:maturation of SSU-rRNA"/>
    <property type="evidence" value="ECO:0007669"/>
    <property type="project" value="UniProtKB-UniRule"/>
</dbReference>
<dbReference type="GO" id="GO:0043024">
    <property type="term" value="F:ribosomal small subunit binding"/>
    <property type="evidence" value="ECO:0007669"/>
    <property type="project" value="TreeGrafter"/>
</dbReference>
<dbReference type="NCBIfam" id="TIGR00082">
    <property type="entry name" value="rbfA"/>
    <property type="match status" value="1"/>
</dbReference>
<comment type="similarity">
    <text evidence="2">Belongs to the RbfA family.</text>
</comment>
<dbReference type="STRING" id="945713.IALB_0640"/>
<comment type="subunit">
    <text evidence="2">Monomer. Binds 30S ribosomal subunits, but not 50S ribosomal subunits or 70S ribosomes.</text>
</comment>
<evidence type="ECO:0000313" key="4">
    <source>
        <dbReference type="Proteomes" id="UP000007394"/>
    </source>
</evidence>
<dbReference type="eggNOG" id="COG0858">
    <property type="taxonomic scope" value="Bacteria"/>
</dbReference>
<dbReference type="Gene3D" id="3.30.300.20">
    <property type="match status" value="1"/>
</dbReference>
<dbReference type="InterPro" id="IPR020053">
    <property type="entry name" value="Ribosome-bd_factorA_CS"/>
</dbReference>
<evidence type="ECO:0000256" key="2">
    <source>
        <dbReference type="HAMAP-Rule" id="MF_00003"/>
    </source>
</evidence>
<dbReference type="HAMAP" id="MF_00003">
    <property type="entry name" value="RbfA"/>
    <property type="match status" value="1"/>
</dbReference>
<dbReference type="Proteomes" id="UP000007394">
    <property type="component" value="Chromosome"/>
</dbReference>
<protein>
    <recommendedName>
        <fullName evidence="2">Ribosome-binding factor A</fullName>
    </recommendedName>
</protein>
<evidence type="ECO:0000256" key="1">
    <source>
        <dbReference type="ARBA" id="ARBA00022517"/>
    </source>
</evidence>
<dbReference type="EMBL" id="CP003418">
    <property type="protein sequence ID" value="AFH48352.1"/>
    <property type="molecule type" value="Genomic_DNA"/>
</dbReference>
<dbReference type="SUPFAM" id="SSF89919">
    <property type="entry name" value="Ribosome-binding factor A, RbfA"/>
    <property type="match status" value="1"/>
</dbReference>
<evidence type="ECO:0000313" key="3">
    <source>
        <dbReference type="EMBL" id="AFH48352.1"/>
    </source>
</evidence>
<reference evidence="3 4" key="1">
    <citation type="journal article" date="2012" name="Front. Microbiol.">
        <title>Complete genome of Ignavibacterium album, a metabolically versatile, flagellated, facultative anaerobe from the phylum Chlorobi.</title>
        <authorList>
            <person name="Liu Z."/>
            <person name="Frigaard N.-U."/>
            <person name="Vogl K."/>
            <person name="Iino T."/>
            <person name="Ohkuma M."/>
            <person name="Overmann J."/>
            <person name="Bryant D.A."/>
        </authorList>
    </citation>
    <scope>NUCLEOTIDE SEQUENCE [LARGE SCALE GENOMIC DNA]</scope>
    <source>
        <strain evidence="4">DSM 19864 / JCM 16511 / NBRC 101810 / Mat9-16</strain>
    </source>
</reference>
<keyword evidence="1 2" id="KW-0690">Ribosome biogenesis</keyword>
<dbReference type="KEGG" id="ial:IALB_0640"/>
<dbReference type="PROSITE" id="PS01319">
    <property type="entry name" value="RBFA"/>
    <property type="match status" value="1"/>
</dbReference>
<comment type="subcellular location">
    <subcellularLocation>
        <location evidence="2">Cytoplasm</location>
    </subcellularLocation>
</comment>
<sequence length="123" mass="14607">MSYRVDRVEHLVKEEISDILLHKIEDVDLGFLTVTNVRMSPDLRVASIYLSVFEKEKREIVLERIKDRTGFIRTELAHRIRIRFVPELRFFIDDTLDYVEKIEGLIKKIHEDDNKQNNKPGTP</sequence>
<dbReference type="RefSeq" id="WP_014559510.1">
    <property type="nucleotide sequence ID" value="NC_017464.1"/>
</dbReference>
<dbReference type="PANTHER" id="PTHR33515">
    <property type="entry name" value="RIBOSOME-BINDING FACTOR A, CHLOROPLASTIC-RELATED"/>
    <property type="match status" value="1"/>
</dbReference>
<dbReference type="InterPro" id="IPR023799">
    <property type="entry name" value="RbfA_dom_sf"/>
</dbReference>
<accession>I0AH95</accession>
<dbReference type="InterPro" id="IPR000238">
    <property type="entry name" value="RbfA"/>
</dbReference>
<dbReference type="PANTHER" id="PTHR33515:SF1">
    <property type="entry name" value="RIBOSOME-BINDING FACTOR A, CHLOROPLASTIC-RELATED"/>
    <property type="match status" value="1"/>
</dbReference>